<protein>
    <submittedName>
        <fullName evidence="2">Uncharacterized protein</fullName>
    </submittedName>
</protein>
<reference evidence="3" key="1">
    <citation type="journal article" date="2019" name="Int. J. Syst. Evol. Microbiol.">
        <title>The Global Catalogue of Microorganisms (GCM) 10K type strain sequencing project: providing services to taxonomists for standard genome sequencing and annotation.</title>
        <authorList>
            <consortium name="The Broad Institute Genomics Platform"/>
            <consortium name="The Broad Institute Genome Sequencing Center for Infectious Disease"/>
            <person name="Wu L."/>
            <person name="Ma J."/>
        </authorList>
    </citation>
    <scope>NUCLEOTIDE SEQUENCE [LARGE SCALE GENOMIC DNA]</scope>
    <source>
        <strain evidence="3">CGMCC 4.7177</strain>
    </source>
</reference>
<dbReference type="EMBL" id="JBHSFK010000054">
    <property type="protein sequence ID" value="MFC4507320.1"/>
    <property type="molecule type" value="Genomic_DNA"/>
</dbReference>
<name>A0ABV9B8G3_9ACTN</name>
<keyword evidence="3" id="KW-1185">Reference proteome</keyword>
<keyword evidence="1" id="KW-1133">Transmembrane helix</keyword>
<dbReference type="RefSeq" id="WP_381182058.1">
    <property type="nucleotide sequence ID" value="NZ_JBHSFK010000054.1"/>
</dbReference>
<keyword evidence="1" id="KW-0472">Membrane</keyword>
<gene>
    <name evidence="2" type="ORF">ACFPIH_49280</name>
</gene>
<dbReference type="Proteomes" id="UP001595839">
    <property type="component" value="Unassembled WGS sequence"/>
</dbReference>
<sequence>MPLNADRNRWAAPTELVGLAGAAAAQAASGGGLRWRALLAHSLPPLAVALLTGAFGRQLSAGAAVWLLVAATLWGLRGYLGRLTRDETGPRAVSS</sequence>
<organism evidence="2 3">
    <name type="scientific">Streptomyces vulcanius</name>
    <dbReference type="NCBI Taxonomy" id="1441876"/>
    <lineage>
        <taxon>Bacteria</taxon>
        <taxon>Bacillati</taxon>
        <taxon>Actinomycetota</taxon>
        <taxon>Actinomycetes</taxon>
        <taxon>Kitasatosporales</taxon>
        <taxon>Streptomycetaceae</taxon>
        <taxon>Streptomyces</taxon>
    </lineage>
</organism>
<accession>A0ABV9B8G3</accession>
<evidence type="ECO:0000313" key="2">
    <source>
        <dbReference type="EMBL" id="MFC4507320.1"/>
    </source>
</evidence>
<evidence type="ECO:0000256" key="1">
    <source>
        <dbReference type="SAM" id="Phobius"/>
    </source>
</evidence>
<keyword evidence="1" id="KW-0812">Transmembrane</keyword>
<feature type="transmembrane region" description="Helical" evidence="1">
    <location>
        <begin position="54"/>
        <end position="76"/>
    </location>
</feature>
<comment type="caution">
    <text evidence="2">The sequence shown here is derived from an EMBL/GenBank/DDBJ whole genome shotgun (WGS) entry which is preliminary data.</text>
</comment>
<proteinExistence type="predicted"/>
<evidence type="ECO:0000313" key="3">
    <source>
        <dbReference type="Proteomes" id="UP001595839"/>
    </source>
</evidence>